<gene>
    <name evidence="2" type="ORF">KGM_203976</name>
</gene>
<reference evidence="2 3" key="1">
    <citation type="journal article" date="2011" name="Cell">
        <title>The monarch butterfly genome yields insights into long-distance migration.</title>
        <authorList>
            <person name="Zhan S."/>
            <person name="Merlin C."/>
            <person name="Boore J.L."/>
            <person name="Reppert S.M."/>
        </authorList>
    </citation>
    <scope>NUCLEOTIDE SEQUENCE [LARGE SCALE GENOMIC DNA]</scope>
    <source>
        <strain evidence="2">F-2</strain>
    </source>
</reference>
<feature type="region of interest" description="Disordered" evidence="1">
    <location>
        <begin position="347"/>
        <end position="370"/>
    </location>
</feature>
<comment type="caution">
    <text evidence="2">The sequence shown here is derived from an EMBL/GenBank/DDBJ whole genome shotgun (WGS) entry which is preliminary data.</text>
</comment>
<dbReference type="Proteomes" id="UP000007151">
    <property type="component" value="Unassembled WGS sequence"/>
</dbReference>
<evidence type="ECO:0000313" key="3">
    <source>
        <dbReference type="Proteomes" id="UP000007151"/>
    </source>
</evidence>
<name>A0A212F9P4_DANPL</name>
<organism evidence="2 3">
    <name type="scientific">Danaus plexippus plexippus</name>
    <dbReference type="NCBI Taxonomy" id="278856"/>
    <lineage>
        <taxon>Eukaryota</taxon>
        <taxon>Metazoa</taxon>
        <taxon>Ecdysozoa</taxon>
        <taxon>Arthropoda</taxon>
        <taxon>Hexapoda</taxon>
        <taxon>Insecta</taxon>
        <taxon>Pterygota</taxon>
        <taxon>Neoptera</taxon>
        <taxon>Endopterygota</taxon>
        <taxon>Lepidoptera</taxon>
        <taxon>Glossata</taxon>
        <taxon>Ditrysia</taxon>
        <taxon>Papilionoidea</taxon>
        <taxon>Nymphalidae</taxon>
        <taxon>Danainae</taxon>
        <taxon>Danaini</taxon>
        <taxon>Danaina</taxon>
        <taxon>Danaus</taxon>
        <taxon>Danaus</taxon>
    </lineage>
</organism>
<dbReference type="AlphaFoldDB" id="A0A212F9P4"/>
<dbReference type="KEGG" id="dpl:KGM_203976"/>
<feature type="compositionally biased region" description="Polar residues" evidence="1">
    <location>
        <begin position="359"/>
        <end position="370"/>
    </location>
</feature>
<dbReference type="EMBL" id="AGBW02009564">
    <property type="protein sequence ID" value="OWR50465.1"/>
    <property type="molecule type" value="Genomic_DNA"/>
</dbReference>
<protein>
    <submittedName>
        <fullName evidence="2">Uncharacterized protein</fullName>
    </submittedName>
</protein>
<evidence type="ECO:0000313" key="2">
    <source>
        <dbReference type="EMBL" id="OWR50465.1"/>
    </source>
</evidence>
<dbReference type="InParanoid" id="A0A212F9P4"/>
<sequence length="370" mass="43549">MYVGINKAGKQYNKTYPRDVQLFKGDENPPFKKSTTRHPFTLCPENTDSSAKIIPQTMKPGCEDKVRIKNVMFKDSLEFKQDKIIFILALLNNNNVEGFFSWEKWTLSVPQKPIEYLFRRQNNDYMILKKTQLQCQCPINKECNTECERPPIVLLPVFIKIFRLYKVIYGALFIILWKDILGVNTSIAGVTYMDDFDFEERYEDINECNPFYWHPLHLPEECFQIFETLIRSRLAFSPYRIFKQKEQKQLIYPYTFINAPLITPEVFEEVHKPPPSSPLEVLFKWLKRDIMNNPSGPTIETSPYFGTIAMYKQPISYKSVTLIKKLARLYANAFPTMDLKTQENIEYEKDKKKSEINQKIKTNGNTKQTT</sequence>
<accession>A0A212F9P4</accession>
<feature type="compositionally biased region" description="Basic and acidic residues" evidence="1">
    <location>
        <begin position="347"/>
        <end position="358"/>
    </location>
</feature>
<evidence type="ECO:0000256" key="1">
    <source>
        <dbReference type="SAM" id="MobiDB-lite"/>
    </source>
</evidence>
<keyword evidence="3" id="KW-1185">Reference proteome</keyword>
<proteinExistence type="predicted"/>